<accession>A0AA96F095</accession>
<dbReference type="EMBL" id="CP134890">
    <property type="protein sequence ID" value="WNM21605.1"/>
    <property type="molecule type" value="Genomic_DNA"/>
</dbReference>
<dbReference type="InterPro" id="IPR021655">
    <property type="entry name" value="Put_metal-bd"/>
</dbReference>
<reference evidence="5 6" key="1">
    <citation type="submission" date="2023-09" db="EMBL/GenBank/DDBJ databases">
        <title>Flavobacterium sp. a novel bacteria isolate from Pepper rhizosphere.</title>
        <authorList>
            <person name="Peng Y."/>
            <person name="Lee J."/>
        </authorList>
    </citation>
    <scope>NUCLEOTIDE SEQUENCE [LARGE SCALE GENOMIC DNA]</scope>
    <source>
        <strain evidence="4">PMR2A8</strain>
        <strain evidence="5 6">PMTSA4</strain>
    </source>
</reference>
<sequence length="1397" mass="145000">MNKITQNFYQGKGNGIVHRWFTTLCLKVALLLGVFGCGNVYGQISMTSSPVSYSQNFNSLSPNSTSNVSWTSTVLDAGWIVYNNNYQSYPGVSLSSKTYSLGASSSDTNRYLGIHSTSSTQRAFVLRLQNNTAAALTSLTVGFDTKEFAKAGTDTQMQADGLNFEYLITSSLVTTAPAGGSGTVVSQLSTLGTAGTTTFNTSTKLHTITGINVPTGQYINLIWADKYAGSSSAYVLIGIDNLTVSWGPSCTAPTAYTVGGSATVTQGDAANVTLASSQIGVDYNLYAGGTLVPSTTQSGTGSGLSWAVSTASVGTTTYTVKATGVTGYCTSPDVTMTGSAVVTVNAATVPTVITNPTETIGLDFGSILNNTTSSLMLNVQGVNLTGDLTVSSDNPAFTSATSITQAQASAGGGYDLSVTFNPNGVTSTYSGNITINGGGLSAAVVVPVTGTATTPDVTPPTATAHTPTATTDVATNAVITITYDEDIEINTISGITVKVNGTDVNGTPTVSANVLTIPVTGGLLNCTSYVVNVAAGAIKDIAGNPTATQGANESFTFRTVQASGYFSSTLNFGNYTTIPDANTVLDGDVVLSGTGVYALNNTNGCGTANKVTIAQNSVGYLVFTFPNGVGAFTTRLAASGNSRVVSIVASGAGTGSTTVNFPSSNGSTTCLTSTTLTLNTTSTTVVTITNTGSGGNAFVVDATYTLPIIPLKLHSAAGTNAQTVGAGDTITNIVYKGYSVTPSIAWGGGNPAGINVTTDNTAHKLTISGMSTAVGIYTYTISGDECTTSLSGQLTVNPATPVVNVVNNCDGTSTLSTDATGSLLWSTSETTSSITVNAAGTYTVTQTVDGLTSAPGSGTAAPRTAPVVTATDVSGCSGTEITLVGSGTPVGGTGTFSVANPYTGPDTTYTYTYTAPNGCSATSEPATITNDVQPTWYLDADNDGYYTGSGVLSCDSPGEGYTTTVLPGGDCNDSDPLIHPGAAEICYDGIDNDCDGSLTNGCPAVTTTFWTSVCGQTLAALNTSIRPYYTFSNNLPVGVLVTGYKFMITDLITNQVREVEKANGMIRITDTDIASYGRSYSIKVAIKLNAEWQPYNSENCTVTTPSIPTTTVSNCGTLAAINSPIYATSVANATRYRYTITRMGGEMNDVEMESQTFTRTGNFVRLTELTTVPIVYNTTYKVNVSAESLLGGVLTFSAPGTCYMSSPAEPTLQYESCQNGGLVPSSMTTPLYVTAFSGSPMYRYIVENEISGYSQTIETITRYVRLSQFNALAPLQLGGTYRIRIQIQLYGVYYEGKDCEVTVPGGSPMPSRVMEQPLEAVAYPNPFANNFQLNIKTTNTSAVSIKVYDMLGRLIEQREESVNDLETTTIGDNYPSGVYNVIIAQQDEVKTLRVVKR</sequence>
<dbReference type="Pfam" id="PF18962">
    <property type="entry name" value="Por_Secre_tail"/>
    <property type="match status" value="1"/>
</dbReference>
<evidence type="ECO:0000313" key="4">
    <source>
        <dbReference type="EMBL" id="WNM20215.1"/>
    </source>
</evidence>
<evidence type="ECO:0000256" key="1">
    <source>
        <dbReference type="ARBA" id="ARBA00022729"/>
    </source>
</evidence>
<dbReference type="RefSeq" id="WP_313325487.1">
    <property type="nucleotide sequence ID" value="NZ_CP134878.1"/>
</dbReference>
<proteinExistence type="predicted"/>
<keyword evidence="6" id="KW-1185">Reference proteome</keyword>
<keyword evidence="2" id="KW-0472">Membrane</keyword>
<name>A0AA96F535_9FLAO</name>
<dbReference type="Proteomes" id="UP001304515">
    <property type="component" value="Chromosome"/>
</dbReference>
<organism evidence="5 6">
    <name type="scientific">Flavobacterium capsici</name>
    <dbReference type="NCBI Taxonomy" id="3075618"/>
    <lineage>
        <taxon>Bacteria</taxon>
        <taxon>Pseudomonadati</taxon>
        <taxon>Bacteroidota</taxon>
        <taxon>Flavobacteriia</taxon>
        <taxon>Flavobacteriales</taxon>
        <taxon>Flavobacteriaceae</taxon>
        <taxon>Flavobacterium</taxon>
    </lineage>
</organism>
<dbReference type="Pfam" id="PF11617">
    <property type="entry name" value="Cu-binding_MopE"/>
    <property type="match status" value="1"/>
</dbReference>
<evidence type="ECO:0000313" key="6">
    <source>
        <dbReference type="Proteomes" id="UP001304515"/>
    </source>
</evidence>
<feature type="domain" description="Secretion system C-terminal sorting" evidence="3">
    <location>
        <begin position="1323"/>
        <end position="1391"/>
    </location>
</feature>
<evidence type="ECO:0000256" key="2">
    <source>
        <dbReference type="SAM" id="Phobius"/>
    </source>
</evidence>
<dbReference type="NCBIfam" id="TIGR04183">
    <property type="entry name" value="Por_Secre_tail"/>
    <property type="match status" value="1"/>
</dbReference>
<feature type="transmembrane region" description="Helical" evidence="2">
    <location>
        <begin position="20"/>
        <end position="41"/>
    </location>
</feature>
<dbReference type="EMBL" id="CP134878">
    <property type="protein sequence ID" value="WNM20215.1"/>
    <property type="molecule type" value="Genomic_DNA"/>
</dbReference>
<protein>
    <submittedName>
        <fullName evidence="5">MopE-related protein</fullName>
    </submittedName>
</protein>
<accession>A0AA96F535</accession>
<gene>
    <name evidence="5" type="ORF">RN605_13095</name>
    <name evidence="4" type="ORF">RN608_05925</name>
</gene>
<dbReference type="InterPro" id="IPR026444">
    <property type="entry name" value="Secre_tail"/>
</dbReference>
<evidence type="ECO:0000259" key="3">
    <source>
        <dbReference type="Pfam" id="PF18962"/>
    </source>
</evidence>
<keyword evidence="1" id="KW-0732">Signal</keyword>
<keyword evidence="2" id="KW-1133">Transmembrane helix</keyword>
<evidence type="ECO:0000313" key="5">
    <source>
        <dbReference type="EMBL" id="WNM21605.1"/>
    </source>
</evidence>
<keyword evidence="2" id="KW-0812">Transmembrane</keyword>
<dbReference type="KEGG" id="fcj:RN605_13095"/>